<dbReference type="AlphaFoldDB" id="A0A2H0TG11"/>
<protein>
    <submittedName>
        <fullName evidence="1">Uncharacterized protein</fullName>
    </submittedName>
</protein>
<dbReference type="EMBL" id="PFCN01000015">
    <property type="protein sequence ID" value="PIR70499.1"/>
    <property type="molecule type" value="Genomic_DNA"/>
</dbReference>
<organism evidence="1 2">
    <name type="scientific">Candidatus Niyogibacteria bacterium CG10_big_fil_rev_8_21_14_0_10_42_19</name>
    <dbReference type="NCBI Taxonomy" id="1974725"/>
    <lineage>
        <taxon>Bacteria</taxon>
        <taxon>Candidatus Niyogiibacteriota</taxon>
    </lineage>
</organism>
<gene>
    <name evidence="1" type="ORF">COU46_01170</name>
</gene>
<proteinExistence type="predicted"/>
<sequence>MKIRRSELIKEKARKLRSYGKTYSEIIRDLGLSIPKSTLSSWCNDVVLPVWYQEKVNRLNAKNFTKAQKTAWASNKIKRERFLSDLIQKNDHLYKKIKDKDILKMLLAMLYLGEGSKWKSHRGLMLGSSDPDIIKLYMRLLYLCYGIGSKDLKCYICYRADQNINKLHRYWSHTTLIPLENFYSSKPDPRTIGKKTMKKNYMGVCVLTCGGTHIQLELEEIPRIILKGL</sequence>
<comment type="caution">
    <text evidence="1">The sequence shown here is derived from an EMBL/GenBank/DDBJ whole genome shotgun (WGS) entry which is preliminary data.</text>
</comment>
<evidence type="ECO:0000313" key="1">
    <source>
        <dbReference type="EMBL" id="PIR70499.1"/>
    </source>
</evidence>
<name>A0A2H0TG11_9BACT</name>
<evidence type="ECO:0000313" key="2">
    <source>
        <dbReference type="Proteomes" id="UP000229383"/>
    </source>
</evidence>
<accession>A0A2H0TG11</accession>
<reference evidence="2" key="1">
    <citation type="submission" date="2017-09" db="EMBL/GenBank/DDBJ databases">
        <title>Depth-based differentiation of microbial function through sediment-hosted aquifers and enrichment of novel symbionts in the deep terrestrial subsurface.</title>
        <authorList>
            <person name="Probst A.J."/>
            <person name="Ladd B."/>
            <person name="Jarett J.K."/>
            <person name="Geller-Mcgrath D.E."/>
            <person name="Sieber C.M.K."/>
            <person name="Emerson J.B."/>
            <person name="Anantharaman K."/>
            <person name="Thomas B.C."/>
            <person name="Malmstrom R."/>
            <person name="Stieglmeier M."/>
            <person name="Klingl A."/>
            <person name="Woyke T."/>
            <person name="Ryan C.M."/>
            <person name="Banfield J.F."/>
        </authorList>
    </citation>
    <scope>NUCLEOTIDE SEQUENCE [LARGE SCALE GENOMIC DNA]</scope>
</reference>
<dbReference type="Proteomes" id="UP000229383">
    <property type="component" value="Unassembled WGS sequence"/>
</dbReference>